<reference evidence="1 2" key="1">
    <citation type="submission" date="2018-08" db="EMBL/GenBank/DDBJ databases">
        <title>Whole Genome Sequence of the Moderate Halophilic Marine Bacterium Marinobacter litoralis Sw-45.</title>
        <authorList>
            <person name="Musa H."/>
        </authorList>
    </citation>
    <scope>NUCLEOTIDE SEQUENCE [LARGE SCALE GENOMIC DNA]</scope>
    <source>
        <strain evidence="1 2">Sw-45</strain>
    </source>
</reference>
<keyword evidence="2" id="KW-1185">Reference proteome</keyword>
<evidence type="ECO:0000313" key="2">
    <source>
        <dbReference type="Proteomes" id="UP000265903"/>
    </source>
</evidence>
<dbReference type="Proteomes" id="UP000265903">
    <property type="component" value="Unassembled WGS sequence"/>
</dbReference>
<evidence type="ECO:0000313" key="1">
    <source>
        <dbReference type="EMBL" id="RMJ06103.1"/>
    </source>
</evidence>
<gene>
    <name evidence="1" type="ORF">DOQ08_00787</name>
</gene>
<comment type="caution">
    <text evidence="1">The sequence shown here is derived from an EMBL/GenBank/DDBJ whole genome shotgun (WGS) entry which is preliminary data.</text>
</comment>
<organism evidence="1 2">
    <name type="scientific">Marinobacter litoralis</name>
    <dbReference type="NCBI Taxonomy" id="187981"/>
    <lineage>
        <taxon>Bacteria</taxon>
        <taxon>Pseudomonadati</taxon>
        <taxon>Pseudomonadota</taxon>
        <taxon>Gammaproteobacteria</taxon>
        <taxon>Pseudomonadales</taxon>
        <taxon>Marinobacteraceae</taxon>
        <taxon>Marinobacter</taxon>
    </lineage>
</organism>
<protein>
    <submittedName>
        <fullName evidence="1">Uncharacterized protein</fullName>
    </submittedName>
</protein>
<dbReference type="AlphaFoldDB" id="A0A3M2RL74"/>
<accession>A0A3M2RL74</accession>
<proteinExistence type="predicted"/>
<sequence>MGKGKKCTYAACIMALAVVSDHPELFDSKYLDPYYYYDWAFYLAQDYVLLAGF</sequence>
<dbReference type="EMBL" id="QMDL01000001">
    <property type="protein sequence ID" value="RMJ06103.1"/>
    <property type="molecule type" value="Genomic_DNA"/>
</dbReference>
<name>A0A3M2RL74_9GAMM</name>